<keyword evidence="5 8" id="KW-1133">Transmembrane helix</keyword>
<dbReference type="Pfam" id="PF00083">
    <property type="entry name" value="Sugar_tr"/>
    <property type="match status" value="1"/>
</dbReference>
<dbReference type="PANTHER" id="PTHR48022">
    <property type="entry name" value="PLASTIDIC GLUCOSE TRANSPORTER 4"/>
    <property type="match status" value="1"/>
</dbReference>
<dbReference type="PANTHER" id="PTHR48022:SF81">
    <property type="entry name" value="MAJOR FACILITATOR SUPERFAMILY (MFS) PROFILE DOMAIN-CONTAINING PROTEIN"/>
    <property type="match status" value="1"/>
</dbReference>
<proteinExistence type="inferred from homology"/>
<organism evidence="10 11">
    <name type="scientific">Lasallia pustulata</name>
    <dbReference type="NCBI Taxonomy" id="136370"/>
    <lineage>
        <taxon>Eukaryota</taxon>
        <taxon>Fungi</taxon>
        <taxon>Dikarya</taxon>
        <taxon>Ascomycota</taxon>
        <taxon>Pezizomycotina</taxon>
        <taxon>Lecanoromycetes</taxon>
        <taxon>OSLEUM clade</taxon>
        <taxon>Umbilicariomycetidae</taxon>
        <taxon>Umbilicariales</taxon>
        <taxon>Umbilicariaceae</taxon>
        <taxon>Lasallia</taxon>
    </lineage>
</organism>
<evidence type="ECO:0000256" key="8">
    <source>
        <dbReference type="SAM" id="Phobius"/>
    </source>
</evidence>
<dbReference type="PROSITE" id="PS50850">
    <property type="entry name" value="MFS"/>
    <property type="match status" value="1"/>
</dbReference>
<evidence type="ECO:0000256" key="3">
    <source>
        <dbReference type="ARBA" id="ARBA00022448"/>
    </source>
</evidence>
<dbReference type="AlphaFoldDB" id="A0A5M8PSS5"/>
<evidence type="ECO:0000259" key="9">
    <source>
        <dbReference type="PROSITE" id="PS50850"/>
    </source>
</evidence>
<name>A0A5M8PSS5_9LECA</name>
<dbReference type="NCBIfam" id="TIGR00879">
    <property type="entry name" value="SP"/>
    <property type="match status" value="1"/>
</dbReference>
<feature type="transmembrane region" description="Helical" evidence="8">
    <location>
        <begin position="145"/>
        <end position="167"/>
    </location>
</feature>
<dbReference type="OrthoDB" id="508119at2759"/>
<feature type="transmembrane region" description="Helical" evidence="8">
    <location>
        <begin position="30"/>
        <end position="50"/>
    </location>
</feature>
<evidence type="ECO:0000256" key="7">
    <source>
        <dbReference type="RuleBase" id="RU003346"/>
    </source>
</evidence>
<evidence type="ECO:0000256" key="4">
    <source>
        <dbReference type="ARBA" id="ARBA00022692"/>
    </source>
</evidence>
<dbReference type="InterPro" id="IPR020846">
    <property type="entry name" value="MFS_dom"/>
</dbReference>
<dbReference type="EMBL" id="VXIT01000006">
    <property type="protein sequence ID" value="KAA6412032.1"/>
    <property type="molecule type" value="Genomic_DNA"/>
</dbReference>
<keyword evidence="3 7" id="KW-0813">Transport</keyword>
<dbReference type="InterPro" id="IPR050360">
    <property type="entry name" value="MFS_Sugar_Transporters"/>
</dbReference>
<comment type="similarity">
    <text evidence="2 7">Belongs to the major facilitator superfamily. Sugar transporter (TC 2.A.1.1) family.</text>
</comment>
<keyword evidence="4 8" id="KW-0812">Transmembrane</keyword>
<dbReference type="GO" id="GO:0016020">
    <property type="term" value="C:membrane"/>
    <property type="evidence" value="ECO:0007669"/>
    <property type="project" value="UniProtKB-SubCell"/>
</dbReference>
<evidence type="ECO:0000313" key="10">
    <source>
        <dbReference type="EMBL" id="KAA6412032.1"/>
    </source>
</evidence>
<dbReference type="GO" id="GO:0005351">
    <property type="term" value="F:carbohydrate:proton symporter activity"/>
    <property type="evidence" value="ECO:0007669"/>
    <property type="project" value="TreeGrafter"/>
</dbReference>
<reference evidence="10 11" key="1">
    <citation type="submission" date="2019-09" db="EMBL/GenBank/DDBJ databases">
        <title>The hologenome of the rock-dwelling lichen Lasallia pustulata.</title>
        <authorList>
            <person name="Greshake Tzovaras B."/>
            <person name="Segers F."/>
            <person name="Bicker A."/>
            <person name="Dal Grande F."/>
            <person name="Otte J."/>
            <person name="Hankeln T."/>
            <person name="Schmitt I."/>
            <person name="Ebersberger I."/>
        </authorList>
    </citation>
    <scope>NUCLEOTIDE SEQUENCE [LARGE SCALE GENOMIC DNA]</scope>
    <source>
        <strain evidence="10">A1-1</strain>
    </source>
</reference>
<evidence type="ECO:0000256" key="1">
    <source>
        <dbReference type="ARBA" id="ARBA00004141"/>
    </source>
</evidence>
<feature type="transmembrane region" description="Helical" evidence="8">
    <location>
        <begin position="225"/>
        <end position="247"/>
    </location>
</feature>
<feature type="transmembrane region" description="Helical" evidence="8">
    <location>
        <begin position="187"/>
        <end position="205"/>
    </location>
</feature>
<keyword evidence="6 8" id="KW-0472">Membrane</keyword>
<dbReference type="SUPFAM" id="SSF103473">
    <property type="entry name" value="MFS general substrate transporter"/>
    <property type="match status" value="1"/>
</dbReference>
<dbReference type="InterPro" id="IPR005828">
    <property type="entry name" value="MFS_sugar_transport-like"/>
</dbReference>
<evidence type="ECO:0000256" key="5">
    <source>
        <dbReference type="ARBA" id="ARBA00022989"/>
    </source>
</evidence>
<dbReference type="Gene3D" id="1.20.1250.20">
    <property type="entry name" value="MFS general substrate transporter like domains"/>
    <property type="match status" value="1"/>
</dbReference>
<accession>A0A5M8PSS5</accession>
<feature type="transmembrane region" description="Helical" evidence="8">
    <location>
        <begin position="259"/>
        <end position="276"/>
    </location>
</feature>
<evidence type="ECO:0000313" key="11">
    <source>
        <dbReference type="Proteomes" id="UP000324767"/>
    </source>
</evidence>
<dbReference type="PRINTS" id="PR00171">
    <property type="entry name" value="SUGRTRNSPORT"/>
</dbReference>
<comment type="subcellular location">
    <subcellularLocation>
        <location evidence="1">Membrane</location>
        <topology evidence="1">Multi-pass membrane protein</topology>
    </subcellularLocation>
</comment>
<evidence type="ECO:0000256" key="6">
    <source>
        <dbReference type="ARBA" id="ARBA00023136"/>
    </source>
</evidence>
<evidence type="ECO:0000256" key="2">
    <source>
        <dbReference type="ARBA" id="ARBA00010992"/>
    </source>
</evidence>
<dbReference type="InterPro" id="IPR036259">
    <property type="entry name" value="MFS_trans_sf"/>
</dbReference>
<gene>
    <name evidence="10" type="ORF">FRX48_04182</name>
</gene>
<feature type="transmembrane region" description="Helical" evidence="8">
    <location>
        <begin position="288"/>
        <end position="309"/>
    </location>
</feature>
<feature type="domain" description="Major facilitator superfamily (MFS) profile" evidence="9">
    <location>
        <begin position="1"/>
        <end position="313"/>
    </location>
</feature>
<dbReference type="InterPro" id="IPR003663">
    <property type="entry name" value="Sugar/inositol_transpt"/>
</dbReference>
<protein>
    <submittedName>
        <fullName evidence="10">MFS quinate transporter</fullName>
    </submittedName>
</protein>
<comment type="caution">
    <text evidence="10">The sequence shown here is derived from an EMBL/GenBank/DDBJ whole genome shotgun (WGS) entry which is preliminary data.</text>
</comment>
<dbReference type="Proteomes" id="UP000324767">
    <property type="component" value="Unassembled WGS sequence"/>
</dbReference>
<sequence length="354" mass="39196">MQLFNVTGIILSYFVNYGMNFHNGLGALQWRIPFALQMIPGVLLLVGILFQNESPRWLVEKNRIDDAHRALATVRSKLEDDLRVIKELDEIVEDFQGQEKLSLLQQLRAACQSKQTFYQCSMAVTLMFWQQWTGTNSINYYPPQIFAAIGLSATSAGLLATGIYGVVKVCFTALGLMFATEQIGRKWSLIIGAAGQAFAMFYIGIQSAVSPAVRGASLTGSSTFSIIRVYLFVVFYSFGWGPIPFVLSSECAPNHVRSLVMAAALMCQWLFNLVISRTTPLMLADITYGTFLLFGACCVLMGLYAVFCVPETKNVQLESIHLLFENGIIKGCTSDRHLSKPYSSEESPAAFACQ</sequence>